<evidence type="ECO:0000256" key="9">
    <source>
        <dbReference type="ARBA" id="ARBA00040743"/>
    </source>
</evidence>
<comment type="subcellular location">
    <subcellularLocation>
        <location evidence="1">Cell inner membrane</location>
        <topology evidence="1">Single-pass type II membrane protein</topology>
        <orientation evidence="1">Periplasmic side</orientation>
    </subcellularLocation>
</comment>
<keyword evidence="11" id="KW-0697">Rotamase</keyword>
<dbReference type="SUPFAM" id="SSF54534">
    <property type="entry name" value="FKBP-like"/>
    <property type="match status" value="1"/>
</dbReference>
<protein>
    <recommendedName>
        <fullName evidence="9">Periplasmic chaperone PpiD</fullName>
    </recommendedName>
    <alternativeName>
        <fullName evidence="10">Periplasmic folding chaperone</fullName>
    </alternativeName>
</protein>
<gene>
    <name evidence="14" type="primary">ppiD</name>
    <name evidence="14" type="ORF">GCM10007852_39240</name>
</gene>
<keyword evidence="5 12" id="KW-1133">Transmembrane helix</keyword>
<dbReference type="PANTHER" id="PTHR47529:SF1">
    <property type="entry name" value="PERIPLASMIC CHAPERONE PPID"/>
    <property type="match status" value="1"/>
</dbReference>
<evidence type="ECO:0000256" key="2">
    <source>
        <dbReference type="ARBA" id="ARBA00022475"/>
    </source>
</evidence>
<comment type="similarity">
    <text evidence="8">Belongs to the PpiD chaperone family.</text>
</comment>
<dbReference type="RefSeq" id="WP_284219436.1">
    <property type="nucleotide sequence ID" value="NZ_BSOT01000019.1"/>
</dbReference>
<evidence type="ECO:0000256" key="10">
    <source>
        <dbReference type="ARBA" id="ARBA00042775"/>
    </source>
</evidence>
<keyword evidence="15" id="KW-1185">Reference proteome</keyword>
<keyword evidence="11 14" id="KW-0413">Isomerase</keyword>
<dbReference type="Pfam" id="PF13624">
    <property type="entry name" value="SurA_N_3"/>
    <property type="match status" value="1"/>
</dbReference>
<dbReference type="Pfam" id="PF00639">
    <property type="entry name" value="Rotamase"/>
    <property type="match status" value="1"/>
</dbReference>
<dbReference type="Gene3D" id="3.10.50.40">
    <property type="match status" value="1"/>
</dbReference>
<feature type="domain" description="PpiC" evidence="13">
    <location>
        <begin position="268"/>
        <end position="366"/>
    </location>
</feature>
<evidence type="ECO:0000256" key="12">
    <source>
        <dbReference type="SAM" id="Phobius"/>
    </source>
</evidence>
<evidence type="ECO:0000256" key="3">
    <source>
        <dbReference type="ARBA" id="ARBA00022519"/>
    </source>
</evidence>
<organism evidence="14 15">
    <name type="scientific">Agaribacter marinus</name>
    <dbReference type="NCBI Taxonomy" id="1431249"/>
    <lineage>
        <taxon>Bacteria</taxon>
        <taxon>Pseudomonadati</taxon>
        <taxon>Pseudomonadota</taxon>
        <taxon>Gammaproteobacteria</taxon>
        <taxon>Alteromonadales</taxon>
        <taxon>Alteromonadaceae</taxon>
        <taxon>Agaribacter</taxon>
    </lineage>
</organism>
<dbReference type="PANTHER" id="PTHR47529">
    <property type="entry name" value="PEPTIDYL-PROLYL CIS-TRANS ISOMERASE D"/>
    <property type="match status" value="1"/>
</dbReference>
<evidence type="ECO:0000256" key="11">
    <source>
        <dbReference type="PROSITE-ProRule" id="PRU00278"/>
    </source>
</evidence>
<evidence type="ECO:0000256" key="5">
    <source>
        <dbReference type="ARBA" id="ARBA00022989"/>
    </source>
</evidence>
<dbReference type="GO" id="GO:0003755">
    <property type="term" value="F:peptidyl-prolyl cis-trans isomerase activity"/>
    <property type="evidence" value="ECO:0007669"/>
    <property type="project" value="UniProtKB-KW"/>
</dbReference>
<dbReference type="EMBL" id="BSOT01000019">
    <property type="protein sequence ID" value="GLR73016.1"/>
    <property type="molecule type" value="Genomic_DNA"/>
</dbReference>
<dbReference type="InterPro" id="IPR052029">
    <property type="entry name" value="PpiD_chaperone"/>
</dbReference>
<reference evidence="14" key="1">
    <citation type="journal article" date="2014" name="Int. J. Syst. Evol. Microbiol.">
        <title>Complete genome sequence of Corynebacterium casei LMG S-19264T (=DSM 44701T), isolated from a smear-ripened cheese.</title>
        <authorList>
            <consortium name="US DOE Joint Genome Institute (JGI-PGF)"/>
            <person name="Walter F."/>
            <person name="Albersmeier A."/>
            <person name="Kalinowski J."/>
            <person name="Ruckert C."/>
        </authorList>
    </citation>
    <scope>NUCLEOTIDE SEQUENCE</scope>
    <source>
        <strain evidence="14">NBRC 110023</strain>
    </source>
</reference>
<dbReference type="SUPFAM" id="SSF109998">
    <property type="entry name" value="Triger factor/SurA peptide-binding domain-like"/>
    <property type="match status" value="1"/>
</dbReference>
<comment type="caution">
    <text evidence="14">The sequence shown here is derived from an EMBL/GenBank/DDBJ whole genome shotgun (WGS) entry which is preliminary data.</text>
</comment>
<evidence type="ECO:0000256" key="6">
    <source>
        <dbReference type="ARBA" id="ARBA00023136"/>
    </source>
</evidence>
<dbReference type="AlphaFoldDB" id="A0AA37T3I4"/>
<evidence type="ECO:0000256" key="1">
    <source>
        <dbReference type="ARBA" id="ARBA00004382"/>
    </source>
</evidence>
<evidence type="ECO:0000259" key="13">
    <source>
        <dbReference type="PROSITE" id="PS50198"/>
    </source>
</evidence>
<keyword evidence="7" id="KW-0143">Chaperone</keyword>
<keyword evidence="3" id="KW-0997">Cell inner membrane</keyword>
<dbReference type="PROSITE" id="PS50198">
    <property type="entry name" value="PPIC_PPIASE_2"/>
    <property type="match status" value="1"/>
</dbReference>
<sequence>MLERIREGIQGPWAIAIVALIVVSFVFTGVGGYLSSNSSTAVAVVNDEEISAQTLDNAFQNERSRMEAQFGEAVATLFANESYLSDFRQNVLDRLIGDTLISQKATALGLRVSDEQIKQAIVELPQFQIDGQFNNDTYNLAIQRAGYSPTEFAEYMREQMTRDQLRQALSGTTISLDSATKHLLSLQQQTRDARILEVSAEDYLEDVTLNDDEVLNYYNNNITQYDTEEQVKLSFISLSVDNILPRITVSNEEVQAYYDENISYYTIPEQREVAHILFESGDNEEAALTKAHSALARIKAGEAFATIAAELSDDTVSAEDGGELGEINIGDYEEAFTDAAFALSEEAEVSAPVRTDFGYHIIKLTSLKKEKVSSLDEVNTDTLTDLKREKALDEFFTLQAEMERVAFESSDSLDDIAELIDRPVLETNFFSNSTYPASVDYPQVQNVAFSSDLVDSAVNSELLTVSDEKVMIVRVAEHKPQRTQSLDEVSSGIEQTLKAEKAQQTALLWAQDVQSLIANNEETNSKLAEKSLSWAEHKGLQRNNSIIARQLTEELFGLALSNESNSAVVLLNNGNVGIVKLDSIFDADAPLEADIEAFSGRYASQQSQRTYENFIEALKAEADIQILQ</sequence>
<keyword evidence="2" id="KW-1003">Cell membrane</keyword>
<evidence type="ECO:0000256" key="7">
    <source>
        <dbReference type="ARBA" id="ARBA00023186"/>
    </source>
</evidence>
<accession>A0AA37T3I4</accession>
<keyword evidence="4 12" id="KW-0812">Transmembrane</keyword>
<reference evidence="14" key="2">
    <citation type="submission" date="2023-01" db="EMBL/GenBank/DDBJ databases">
        <title>Draft genome sequence of Agaribacter marinus strain NBRC 110023.</title>
        <authorList>
            <person name="Sun Q."/>
            <person name="Mori K."/>
        </authorList>
    </citation>
    <scope>NUCLEOTIDE SEQUENCE</scope>
    <source>
        <strain evidence="14">NBRC 110023</strain>
    </source>
</reference>
<keyword evidence="6 12" id="KW-0472">Membrane</keyword>
<evidence type="ECO:0000256" key="4">
    <source>
        <dbReference type="ARBA" id="ARBA00022692"/>
    </source>
</evidence>
<dbReference type="InterPro" id="IPR046357">
    <property type="entry name" value="PPIase_dom_sf"/>
</dbReference>
<dbReference type="Gene3D" id="1.10.4030.10">
    <property type="entry name" value="Porin chaperone SurA, peptide-binding domain"/>
    <property type="match status" value="1"/>
</dbReference>
<dbReference type="InterPro" id="IPR000297">
    <property type="entry name" value="PPIase_PpiC"/>
</dbReference>
<evidence type="ECO:0000313" key="15">
    <source>
        <dbReference type="Proteomes" id="UP001156601"/>
    </source>
</evidence>
<dbReference type="GO" id="GO:0005886">
    <property type="term" value="C:plasma membrane"/>
    <property type="evidence" value="ECO:0007669"/>
    <property type="project" value="UniProtKB-SubCell"/>
</dbReference>
<proteinExistence type="inferred from homology"/>
<evidence type="ECO:0000313" key="14">
    <source>
        <dbReference type="EMBL" id="GLR73016.1"/>
    </source>
</evidence>
<evidence type="ECO:0000256" key="8">
    <source>
        <dbReference type="ARBA" id="ARBA00038408"/>
    </source>
</evidence>
<feature type="transmembrane region" description="Helical" evidence="12">
    <location>
        <begin position="12"/>
        <end position="34"/>
    </location>
</feature>
<name>A0AA37T3I4_9ALTE</name>
<dbReference type="Proteomes" id="UP001156601">
    <property type="component" value="Unassembled WGS sequence"/>
</dbReference>
<dbReference type="InterPro" id="IPR027304">
    <property type="entry name" value="Trigger_fact/SurA_dom_sf"/>
</dbReference>